<dbReference type="PANTHER" id="PTHR30523:SF33">
    <property type="entry name" value="PHOSPHOENOLPYRUVATE CARBOXYLASE 3"/>
    <property type="match status" value="1"/>
</dbReference>
<dbReference type="GO" id="GO:0006099">
    <property type="term" value="P:tricarboxylic acid cycle"/>
    <property type="evidence" value="ECO:0007669"/>
    <property type="project" value="InterPro"/>
</dbReference>
<dbReference type="Gene3D" id="1.20.1440.90">
    <property type="entry name" value="Phosphoenolpyruvate/pyruvate domain"/>
    <property type="match status" value="2"/>
</dbReference>
<dbReference type="AlphaFoldDB" id="A0AAD5IXW3"/>
<organism evidence="1 2">
    <name type="scientific">Acer negundo</name>
    <name type="common">Box elder</name>
    <dbReference type="NCBI Taxonomy" id="4023"/>
    <lineage>
        <taxon>Eukaryota</taxon>
        <taxon>Viridiplantae</taxon>
        <taxon>Streptophyta</taxon>
        <taxon>Embryophyta</taxon>
        <taxon>Tracheophyta</taxon>
        <taxon>Spermatophyta</taxon>
        <taxon>Magnoliopsida</taxon>
        <taxon>eudicotyledons</taxon>
        <taxon>Gunneridae</taxon>
        <taxon>Pentapetalae</taxon>
        <taxon>rosids</taxon>
        <taxon>malvids</taxon>
        <taxon>Sapindales</taxon>
        <taxon>Sapindaceae</taxon>
        <taxon>Hippocastanoideae</taxon>
        <taxon>Acereae</taxon>
        <taxon>Acer</taxon>
    </lineage>
</organism>
<dbReference type="PANTHER" id="PTHR30523">
    <property type="entry name" value="PHOSPHOENOLPYRUVATE CARBOXYLASE"/>
    <property type="match status" value="1"/>
</dbReference>
<dbReference type="Proteomes" id="UP001064489">
    <property type="component" value="Chromosome 5"/>
</dbReference>
<dbReference type="GO" id="GO:0009507">
    <property type="term" value="C:chloroplast"/>
    <property type="evidence" value="ECO:0007669"/>
    <property type="project" value="TreeGrafter"/>
</dbReference>
<dbReference type="InterPro" id="IPR015813">
    <property type="entry name" value="Pyrv/PenolPyrv_kinase-like_dom"/>
</dbReference>
<evidence type="ECO:0000313" key="1">
    <source>
        <dbReference type="EMBL" id="KAI9178426.1"/>
    </source>
</evidence>
<reference evidence="1" key="2">
    <citation type="submission" date="2023-02" db="EMBL/GenBank/DDBJ databases">
        <authorList>
            <person name="Swenson N.G."/>
            <person name="Wegrzyn J.L."/>
            <person name="Mcevoy S.L."/>
        </authorList>
    </citation>
    <scope>NUCLEOTIDE SEQUENCE</scope>
    <source>
        <strain evidence="1">91603</strain>
        <tissue evidence="1">Leaf</tissue>
    </source>
</reference>
<proteinExistence type="predicted"/>
<sequence>MGGDRDGNPRVTSEVTRDVCLLARMMAANLYFSQIEDLMFELSMWRCINELRVVLNIIGPQKRCKTLYRDFDIPEELAFTHVEQFLEPLELCYRSLCDCGDRPIADGSLLDFLRQVSTFGLSLVRLDIGKNLNGTLMSLMLLQSTWALGLTENGQRKKDREWLLSELRGKRPLIGPDLPKPKKLLRCWTLYSHFRTSSDSFGAYIISMATSPSVYLL</sequence>
<evidence type="ECO:0000313" key="2">
    <source>
        <dbReference type="Proteomes" id="UP001064489"/>
    </source>
</evidence>
<dbReference type="GO" id="GO:0048366">
    <property type="term" value="P:leaf development"/>
    <property type="evidence" value="ECO:0007669"/>
    <property type="project" value="TreeGrafter"/>
</dbReference>
<dbReference type="InterPro" id="IPR021135">
    <property type="entry name" value="PEP_COase"/>
</dbReference>
<evidence type="ECO:0008006" key="3">
    <source>
        <dbReference type="Google" id="ProtNLM"/>
    </source>
</evidence>
<dbReference type="GO" id="GO:0005829">
    <property type="term" value="C:cytosol"/>
    <property type="evidence" value="ECO:0007669"/>
    <property type="project" value="TreeGrafter"/>
</dbReference>
<accession>A0AAD5IXW3</accession>
<gene>
    <name evidence="1" type="ORF">LWI28_026356</name>
</gene>
<dbReference type="Pfam" id="PF00311">
    <property type="entry name" value="PEPcase"/>
    <property type="match status" value="2"/>
</dbReference>
<dbReference type="GO" id="GO:0008964">
    <property type="term" value="F:phosphoenolpyruvate carboxylase activity"/>
    <property type="evidence" value="ECO:0007669"/>
    <property type="project" value="InterPro"/>
</dbReference>
<dbReference type="GO" id="GO:0015977">
    <property type="term" value="P:carbon fixation"/>
    <property type="evidence" value="ECO:0007669"/>
    <property type="project" value="InterPro"/>
</dbReference>
<name>A0AAD5IXW3_ACENE</name>
<protein>
    <recommendedName>
        <fullName evidence="3">Phosphoenolpyruvate carboxylase</fullName>
    </recommendedName>
</protein>
<dbReference type="SUPFAM" id="SSF51621">
    <property type="entry name" value="Phosphoenolpyruvate/pyruvate domain"/>
    <property type="match status" value="1"/>
</dbReference>
<dbReference type="EMBL" id="JAJSOW010000102">
    <property type="protein sequence ID" value="KAI9178426.1"/>
    <property type="molecule type" value="Genomic_DNA"/>
</dbReference>
<keyword evidence="2" id="KW-1185">Reference proteome</keyword>
<comment type="caution">
    <text evidence="1">The sequence shown here is derived from an EMBL/GenBank/DDBJ whole genome shotgun (WGS) entry which is preliminary data.</text>
</comment>
<reference evidence="1" key="1">
    <citation type="journal article" date="2022" name="Plant J.">
        <title>Strategies of tolerance reflected in two North American maple genomes.</title>
        <authorList>
            <person name="McEvoy S.L."/>
            <person name="Sezen U.U."/>
            <person name="Trouern-Trend A."/>
            <person name="McMahon S.M."/>
            <person name="Schaberg P.G."/>
            <person name="Yang J."/>
            <person name="Wegrzyn J.L."/>
            <person name="Swenson N.G."/>
        </authorList>
    </citation>
    <scope>NUCLEOTIDE SEQUENCE</scope>
    <source>
        <strain evidence="1">91603</strain>
    </source>
</reference>
<dbReference type="GO" id="GO:0048046">
    <property type="term" value="C:apoplast"/>
    <property type="evidence" value="ECO:0007669"/>
    <property type="project" value="TreeGrafter"/>
</dbReference>